<feature type="compositionally biased region" description="Polar residues" evidence="1">
    <location>
        <begin position="92"/>
        <end position="107"/>
    </location>
</feature>
<sequence length="235" mass="27742">MHSHPFNSKTNFFSNSNQKPNSNQNSLYEDLDFFFESEFCFDPFDFSFPTENIFISEPLDHILLKNTEESTKTTNEPLNCIQKETESKTENIQKSNQPFKIRNGSNPNKRKKRKEPISCSPFSSELVLNDSQMQKFRQFWKILPKLRYLSSIFPNEFEGIDKNTDFHNLKSNKITISRRLIQKTAEILGLKEQNLIRSVKRAIMNKGYKYVKAEHHNFTHLRFAKKPKNKTHQNV</sequence>
<feature type="region of interest" description="Disordered" evidence="1">
    <location>
        <begin position="1"/>
        <end position="21"/>
    </location>
</feature>
<protein>
    <submittedName>
        <fullName evidence="2">Uncharacterized protein</fullName>
    </submittedName>
</protein>
<comment type="caution">
    <text evidence="2">The sequence shown here is derived from an EMBL/GenBank/DDBJ whole genome shotgun (WGS) entry which is preliminary data.</text>
</comment>
<dbReference type="EMBL" id="JAPDFW010000053">
    <property type="protein sequence ID" value="KAJ5078567.1"/>
    <property type="molecule type" value="Genomic_DNA"/>
</dbReference>
<accession>A0A9Q0RFV2</accession>
<keyword evidence="3" id="KW-1185">Reference proteome</keyword>
<name>A0A9Q0RFV2_ANAIG</name>
<evidence type="ECO:0000313" key="3">
    <source>
        <dbReference type="Proteomes" id="UP001149090"/>
    </source>
</evidence>
<gene>
    <name evidence="2" type="ORF">M0811_04892</name>
</gene>
<dbReference type="AlphaFoldDB" id="A0A9Q0RFV2"/>
<dbReference type="Proteomes" id="UP001149090">
    <property type="component" value="Unassembled WGS sequence"/>
</dbReference>
<organism evidence="2 3">
    <name type="scientific">Anaeramoeba ignava</name>
    <name type="common">Anaerobic marine amoeba</name>
    <dbReference type="NCBI Taxonomy" id="1746090"/>
    <lineage>
        <taxon>Eukaryota</taxon>
        <taxon>Metamonada</taxon>
        <taxon>Anaeramoebidae</taxon>
        <taxon>Anaeramoeba</taxon>
    </lineage>
</organism>
<evidence type="ECO:0000256" key="1">
    <source>
        <dbReference type="SAM" id="MobiDB-lite"/>
    </source>
</evidence>
<feature type="region of interest" description="Disordered" evidence="1">
    <location>
        <begin position="84"/>
        <end position="117"/>
    </location>
</feature>
<evidence type="ECO:0000313" key="2">
    <source>
        <dbReference type="EMBL" id="KAJ5078567.1"/>
    </source>
</evidence>
<proteinExistence type="predicted"/>
<reference evidence="2" key="1">
    <citation type="submission" date="2022-10" db="EMBL/GenBank/DDBJ databases">
        <title>Novel sulphate-reducing endosymbionts in the free-living metamonad Anaeramoeba.</title>
        <authorList>
            <person name="Jerlstrom-Hultqvist J."/>
            <person name="Cepicka I."/>
            <person name="Gallot-Lavallee L."/>
            <person name="Salas-Leiva D."/>
            <person name="Curtis B.A."/>
            <person name="Zahonova K."/>
            <person name="Pipaliya S."/>
            <person name="Dacks J."/>
            <person name="Roger A.J."/>
        </authorList>
    </citation>
    <scope>NUCLEOTIDE SEQUENCE</scope>
    <source>
        <strain evidence="2">BMAN</strain>
    </source>
</reference>